<dbReference type="PANTHER" id="PTHR30158">
    <property type="entry name" value="ACRA/E-RELATED COMPONENT OF DRUG EFFLUX TRANSPORTER"/>
    <property type="match status" value="1"/>
</dbReference>
<protein>
    <submittedName>
        <fullName evidence="8">Efflux transporter periplasmic adaptor subunit</fullName>
    </submittedName>
</protein>
<dbReference type="EMBL" id="CP015581">
    <property type="protein sequence ID" value="ARU96755.1"/>
    <property type="molecule type" value="Genomic_DNA"/>
</dbReference>
<dbReference type="NCBIfam" id="TIGR01730">
    <property type="entry name" value="RND_mfp"/>
    <property type="match status" value="1"/>
</dbReference>
<feature type="signal peptide" evidence="3">
    <location>
        <begin position="1"/>
        <end position="21"/>
    </location>
</feature>
<accession>A0A1Y0L3Z0</accession>
<dbReference type="GO" id="GO:0046677">
    <property type="term" value="P:response to antibiotic"/>
    <property type="evidence" value="ECO:0007669"/>
    <property type="project" value="TreeGrafter"/>
</dbReference>
<dbReference type="SUPFAM" id="SSF111369">
    <property type="entry name" value="HlyD-like secretion proteins"/>
    <property type="match status" value="1"/>
</dbReference>
<sequence length="378" mass="40680">MRLKFLSVSAVFLLTACDQGASQPASSAPPEVGTITLKSEPVTLFTQLPGRTDAVKTAEVRPQVSGVIQKILFTEGGEVKQGQPLYQIDPATYQAAYDKALATWQNDDMLSKRYQPLAAAHAVSQQTYQDAVAAEREAKADLETARVNLNYTQVRAPFSGHISRSLYTEGALVTSGQTDYLATIQQLDPIYVDVSESSADLLRLRRAQAEGKLEKVGDNEAAVRLQLEDGSEYPLEGKLAFSEVNVNEATGTVVLRAVFPNPHDELLPGMYVHASLPQAIQQQGILVPQEAIMHDSKGQPYVYVVQKDDTVAQQSVTTGEMVGEKWLITQGLSAGQQVIVNGLQSAHVGGKVKTVAADTNDTPVVGKVNLSMTDAAAQ</sequence>
<dbReference type="Proteomes" id="UP000195814">
    <property type="component" value="Chromosome"/>
</dbReference>
<evidence type="ECO:0000259" key="4">
    <source>
        <dbReference type="Pfam" id="PF25876"/>
    </source>
</evidence>
<keyword evidence="10" id="KW-1185">Reference proteome</keyword>
<dbReference type="Pfam" id="PF25944">
    <property type="entry name" value="Beta-barrel_RND"/>
    <property type="match status" value="1"/>
</dbReference>
<dbReference type="EMBL" id="CP015579">
    <property type="protein sequence ID" value="ARU92717.1"/>
    <property type="molecule type" value="Genomic_DNA"/>
</dbReference>
<proteinExistence type="inferred from homology"/>
<dbReference type="Proteomes" id="UP000195729">
    <property type="component" value="Chromosome"/>
</dbReference>
<comment type="subcellular location">
    <subcellularLocation>
        <location evidence="1">Cell inner membrane</location>
        <topology evidence="1">Lipid-anchor</topology>
    </subcellularLocation>
</comment>
<reference evidence="10 11" key="1">
    <citation type="submission" date="2016-05" db="EMBL/GenBank/DDBJ databases">
        <title>Complete genome sequence of two 2,5-diketo-D-glunonic acid producing strain Tatumella citrea.</title>
        <authorList>
            <person name="Duan C."/>
            <person name="Yang J."/>
            <person name="Yang S."/>
        </authorList>
    </citation>
    <scope>NUCLEOTIDE SEQUENCE [LARGE SCALE GENOMIC DNA]</scope>
    <source>
        <strain evidence="9 10">ATCC 39140</strain>
        <strain evidence="8 11">DSM 13699</strain>
    </source>
</reference>
<dbReference type="InterPro" id="IPR058624">
    <property type="entry name" value="MdtA-like_HH"/>
</dbReference>
<comment type="similarity">
    <text evidence="2">Belongs to the membrane fusion protein (MFP) (TC 8.A.1) family.</text>
</comment>
<evidence type="ECO:0000256" key="2">
    <source>
        <dbReference type="ARBA" id="ARBA00009477"/>
    </source>
</evidence>
<dbReference type="GO" id="GO:0005886">
    <property type="term" value="C:plasma membrane"/>
    <property type="evidence" value="ECO:0007669"/>
    <property type="project" value="UniProtKB-SubCell"/>
</dbReference>
<feature type="domain" description="Multidrug resistance protein MdtA-like alpha-helical hairpin" evidence="4">
    <location>
        <begin position="91"/>
        <end position="152"/>
    </location>
</feature>
<dbReference type="Gene3D" id="2.40.50.100">
    <property type="match status" value="1"/>
</dbReference>
<evidence type="ECO:0000259" key="7">
    <source>
        <dbReference type="Pfam" id="PF25967"/>
    </source>
</evidence>
<dbReference type="AlphaFoldDB" id="A0A1Y0L3Z0"/>
<dbReference type="Gene3D" id="2.40.30.170">
    <property type="match status" value="1"/>
</dbReference>
<feature type="chain" id="PRO_5011965391" evidence="3">
    <location>
        <begin position="22"/>
        <end position="378"/>
    </location>
</feature>
<feature type="domain" description="Multidrug resistance protein MdtA-like beta-barrel" evidence="6">
    <location>
        <begin position="189"/>
        <end position="276"/>
    </location>
</feature>
<evidence type="ECO:0000313" key="9">
    <source>
        <dbReference type="EMBL" id="ARU96755.1"/>
    </source>
</evidence>
<keyword evidence="3" id="KW-0732">Signal</keyword>
<dbReference type="InterPro" id="IPR058626">
    <property type="entry name" value="MdtA-like_b-barrel"/>
</dbReference>
<dbReference type="Gene3D" id="2.40.420.20">
    <property type="match status" value="1"/>
</dbReference>
<dbReference type="Pfam" id="PF25917">
    <property type="entry name" value="BSH_RND"/>
    <property type="match status" value="1"/>
</dbReference>
<dbReference type="InterPro" id="IPR006143">
    <property type="entry name" value="RND_pump_MFP"/>
</dbReference>
<dbReference type="KEGG" id="tci:A7K98_02240"/>
<dbReference type="FunFam" id="2.40.420.20:FF:000001">
    <property type="entry name" value="Efflux RND transporter periplasmic adaptor subunit"/>
    <property type="match status" value="1"/>
</dbReference>
<evidence type="ECO:0000256" key="1">
    <source>
        <dbReference type="ARBA" id="ARBA00004519"/>
    </source>
</evidence>
<evidence type="ECO:0000313" key="11">
    <source>
        <dbReference type="Proteomes" id="UP000195814"/>
    </source>
</evidence>
<evidence type="ECO:0000259" key="6">
    <source>
        <dbReference type="Pfam" id="PF25944"/>
    </source>
</evidence>
<evidence type="ECO:0000259" key="5">
    <source>
        <dbReference type="Pfam" id="PF25917"/>
    </source>
</evidence>
<dbReference type="RefSeq" id="WP_087487100.1">
    <property type="nucleotide sequence ID" value="NZ_CP015579.1"/>
</dbReference>
<gene>
    <name evidence="8" type="ORF">A7K98_02240</name>
    <name evidence="9" type="ORF">A7K99_02240</name>
</gene>
<evidence type="ECO:0000256" key="3">
    <source>
        <dbReference type="SAM" id="SignalP"/>
    </source>
</evidence>
<dbReference type="PANTHER" id="PTHR30158:SF3">
    <property type="entry name" value="MULTIDRUG EFFLUX PUMP SUBUNIT ACRA-RELATED"/>
    <property type="match status" value="1"/>
</dbReference>
<evidence type="ECO:0000313" key="8">
    <source>
        <dbReference type="EMBL" id="ARU92717.1"/>
    </source>
</evidence>
<dbReference type="InterPro" id="IPR058627">
    <property type="entry name" value="MdtA-like_C"/>
</dbReference>
<feature type="domain" description="Multidrug resistance protein MdtA-like barrel-sandwich hybrid" evidence="5">
    <location>
        <begin position="57"/>
        <end position="185"/>
    </location>
</feature>
<name>A0A1Y0L3Z0_TATCI</name>
<dbReference type="GO" id="GO:0022857">
    <property type="term" value="F:transmembrane transporter activity"/>
    <property type="evidence" value="ECO:0007669"/>
    <property type="project" value="InterPro"/>
</dbReference>
<dbReference type="PROSITE" id="PS51257">
    <property type="entry name" value="PROKAR_LIPOPROTEIN"/>
    <property type="match status" value="1"/>
</dbReference>
<organism evidence="8 11">
    <name type="scientific">Tatumella citrea</name>
    <name type="common">Pantoea citrea</name>
    <dbReference type="NCBI Taxonomy" id="53336"/>
    <lineage>
        <taxon>Bacteria</taxon>
        <taxon>Pseudomonadati</taxon>
        <taxon>Pseudomonadota</taxon>
        <taxon>Gammaproteobacteria</taxon>
        <taxon>Enterobacterales</taxon>
        <taxon>Erwiniaceae</taxon>
        <taxon>Tatumella</taxon>
    </lineage>
</organism>
<dbReference type="InterPro" id="IPR058625">
    <property type="entry name" value="MdtA-like_BSH"/>
</dbReference>
<dbReference type="Gene3D" id="1.10.287.470">
    <property type="entry name" value="Helix hairpin bin"/>
    <property type="match status" value="1"/>
</dbReference>
<feature type="domain" description="Multidrug resistance protein MdtA-like C-terminal permuted SH3" evidence="7">
    <location>
        <begin position="285"/>
        <end position="344"/>
    </location>
</feature>
<evidence type="ECO:0000313" key="10">
    <source>
        <dbReference type="Proteomes" id="UP000195729"/>
    </source>
</evidence>
<dbReference type="Pfam" id="PF25876">
    <property type="entry name" value="HH_MFP_RND"/>
    <property type="match status" value="1"/>
</dbReference>
<dbReference type="OrthoDB" id="9800613at2"/>
<dbReference type="Pfam" id="PF25967">
    <property type="entry name" value="RND-MFP_C"/>
    <property type="match status" value="1"/>
</dbReference>